<name>A0A0E2LRF4_PORGN</name>
<proteinExistence type="predicted"/>
<dbReference type="HOGENOM" id="CLU_3321661_0_0_10"/>
<dbReference type="Proteomes" id="UP000016630">
    <property type="component" value="Unassembled WGS sequence"/>
</dbReference>
<comment type="caution">
    <text evidence="1">The sequence shown here is derived from an EMBL/GenBank/DDBJ whole genome shotgun (WGS) entry which is preliminary data.</text>
</comment>
<gene>
    <name evidence="1" type="ORF">HMPREF1555_00752</name>
</gene>
<dbReference type="EMBL" id="AWUW01000045">
    <property type="protein sequence ID" value="ERJ67767.1"/>
    <property type="molecule type" value="Genomic_DNA"/>
</dbReference>
<reference evidence="1 2" key="1">
    <citation type="submission" date="2013-06" db="EMBL/GenBank/DDBJ databases">
        <authorList>
            <person name="Weinstock G."/>
            <person name="Sodergren E."/>
            <person name="Lobos E.A."/>
            <person name="Fulton L."/>
            <person name="Fulton R."/>
            <person name="Courtney L."/>
            <person name="Fronick C."/>
            <person name="O'Laughlin M."/>
            <person name="Godfrey J."/>
            <person name="Wilson R.M."/>
            <person name="Miner T."/>
            <person name="Farmer C."/>
            <person name="Delehaunty K."/>
            <person name="Cordes M."/>
            <person name="Minx P."/>
            <person name="Tomlinson C."/>
            <person name="Chen J."/>
            <person name="Wollam A."/>
            <person name="Pepin K.H."/>
            <person name="Bhonagiri V."/>
            <person name="Zhang X."/>
            <person name="Warren W."/>
            <person name="Mitreva M."/>
            <person name="Mardis E.R."/>
            <person name="Wilson R.K."/>
        </authorList>
    </citation>
    <scope>NUCLEOTIDE SEQUENCE [LARGE SCALE GENOMIC DNA]</scope>
    <source>
        <strain evidence="1 2">F0570</strain>
    </source>
</reference>
<sequence length="40" mass="4431">MEVKADGEPAGAINFFPSNTPEKRPLHANCRAKVSLYRTN</sequence>
<dbReference type="AlphaFoldDB" id="A0A0E2LRF4"/>
<protein>
    <submittedName>
        <fullName evidence="1">Uncharacterized protein</fullName>
    </submittedName>
</protein>
<accession>A0A0E2LRF4</accession>
<evidence type="ECO:0000313" key="1">
    <source>
        <dbReference type="EMBL" id="ERJ67767.1"/>
    </source>
</evidence>
<evidence type="ECO:0000313" key="2">
    <source>
        <dbReference type="Proteomes" id="UP000016630"/>
    </source>
</evidence>
<organism evidence="1 2">
    <name type="scientific">Porphyromonas gingivalis F0570</name>
    <dbReference type="NCBI Taxonomy" id="1227271"/>
    <lineage>
        <taxon>Bacteria</taxon>
        <taxon>Pseudomonadati</taxon>
        <taxon>Bacteroidota</taxon>
        <taxon>Bacteroidia</taxon>
        <taxon>Bacteroidales</taxon>
        <taxon>Porphyromonadaceae</taxon>
        <taxon>Porphyromonas</taxon>
    </lineage>
</organism>